<dbReference type="GO" id="GO:0005524">
    <property type="term" value="F:ATP binding"/>
    <property type="evidence" value="ECO:0007669"/>
    <property type="project" value="UniProtKB-KW"/>
</dbReference>
<organism evidence="5">
    <name type="scientific">Uncultured Desulfatiglans sp</name>
    <dbReference type="NCBI Taxonomy" id="1748965"/>
    <lineage>
        <taxon>Bacteria</taxon>
        <taxon>Pseudomonadati</taxon>
        <taxon>Thermodesulfobacteriota</taxon>
        <taxon>Desulfobacteria</taxon>
        <taxon>Desulfatiglandales</taxon>
        <taxon>Desulfatiglandaceae</taxon>
        <taxon>Desulfatiglans</taxon>
        <taxon>environmental samples</taxon>
    </lineage>
</organism>
<dbReference type="InterPro" id="IPR003593">
    <property type="entry name" value="AAA+_ATPase"/>
</dbReference>
<evidence type="ECO:0000256" key="3">
    <source>
        <dbReference type="ARBA" id="ARBA00022840"/>
    </source>
</evidence>
<dbReference type="AlphaFoldDB" id="A0A653A0G6"/>
<dbReference type="PANTHER" id="PTHR42734:SF19">
    <property type="entry name" value="IRON COMPOUNDS ABC TRANSPORTER, ATP-BINDING PROTEIN"/>
    <property type="match status" value="1"/>
</dbReference>
<evidence type="ECO:0000313" key="5">
    <source>
        <dbReference type="EMBL" id="VBB41527.1"/>
    </source>
</evidence>
<sequence length="314" mass="34677">MLKVEQVHFRYHRVPVLKGVTLQVGHGELCGLFGPNGCGKTTLFKCCLGFLRPQGGRICLAGSDIKGLKVREMAKLAAYVPQDHKPPFPYRVLEVVLMGRTPHLGGMFGIDRGNYQKAEEAMELLEISEWADQPYNALSGGQRQLVLIARAIAQEARVIFLDEPTSALDFHNQVKIWGVLRSVTARGITILACCHDPNHVSWFCDRVVVMNHSGVIADGSPDRAMSQEILDRIYEGTCAVHRVGGVRMVLPSGLAGREGMDREGLYDLDAASQGIDRRRLTRRSIEGPSAADRKHVQGSLYPEIVARRGRVSNL</sequence>
<dbReference type="PROSITE" id="PS50893">
    <property type="entry name" value="ABC_TRANSPORTER_2"/>
    <property type="match status" value="1"/>
</dbReference>
<evidence type="ECO:0000259" key="4">
    <source>
        <dbReference type="PROSITE" id="PS50893"/>
    </source>
</evidence>
<dbReference type="Gene3D" id="3.40.50.300">
    <property type="entry name" value="P-loop containing nucleotide triphosphate hydrolases"/>
    <property type="match status" value="1"/>
</dbReference>
<dbReference type="InterPro" id="IPR050153">
    <property type="entry name" value="Metal_Ion_Import_ABC"/>
</dbReference>
<keyword evidence="2" id="KW-0547">Nucleotide-binding</keyword>
<accession>A0A653A0G6</accession>
<dbReference type="Pfam" id="PF00005">
    <property type="entry name" value="ABC_tran"/>
    <property type="match status" value="1"/>
</dbReference>
<evidence type="ECO:0000256" key="2">
    <source>
        <dbReference type="ARBA" id="ARBA00022741"/>
    </source>
</evidence>
<keyword evidence="1" id="KW-0813">Transport</keyword>
<gene>
    <name evidence="5" type="ORF">TRIP_B110092</name>
</gene>
<feature type="domain" description="ABC transporter" evidence="4">
    <location>
        <begin position="2"/>
        <end position="237"/>
    </location>
</feature>
<protein>
    <submittedName>
        <fullName evidence="5">ABC transporter related</fullName>
    </submittedName>
</protein>
<dbReference type="GO" id="GO:0016887">
    <property type="term" value="F:ATP hydrolysis activity"/>
    <property type="evidence" value="ECO:0007669"/>
    <property type="project" value="InterPro"/>
</dbReference>
<name>A0A653A0G6_UNCDX</name>
<dbReference type="InterPro" id="IPR017871">
    <property type="entry name" value="ABC_transporter-like_CS"/>
</dbReference>
<dbReference type="PROSITE" id="PS00211">
    <property type="entry name" value="ABC_TRANSPORTER_1"/>
    <property type="match status" value="1"/>
</dbReference>
<keyword evidence="3" id="KW-0067">ATP-binding</keyword>
<proteinExistence type="predicted"/>
<evidence type="ECO:0000256" key="1">
    <source>
        <dbReference type="ARBA" id="ARBA00022448"/>
    </source>
</evidence>
<dbReference type="PANTHER" id="PTHR42734">
    <property type="entry name" value="METAL TRANSPORT SYSTEM ATP-BINDING PROTEIN TM_0124-RELATED"/>
    <property type="match status" value="1"/>
</dbReference>
<dbReference type="InterPro" id="IPR027417">
    <property type="entry name" value="P-loop_NTPase"/>
</dbReference>
<dbReference type="SUPFAM" id="SSF52540">
    <property type="entry name" value="P-loop containing nucleoside triphosphate hydrolases"/>
    <property type="match status" value="1"/>
</dbReference>
<dbReference type="SMART" id="SM00382">
    <property type="entry name" value="AAA"/>
    <property type="match status" value="1"/>
</dbReference>
<dbReference type="InterPro" id="IPR003439">
    <property type="entry name" value="ABC_transporter-like_ATP-bd"/>
</dbReference>
<reference evidence="5" key="1">
    <citation type="submission" date="2018-07" db="EMBL/GenBank/DDBJ databases">
        <authorList>
            <consortium name="Genoscope - CEA"/>
            <person name="William W."/>
        </authorList>
    </citation>
    <scope>NUCLEOTIDE SEQUENCE</scope>
    <source>
        <strain evidence="5">IK1</strain>
    </source>
</reference>
<dbReference type="EMBL" id="UPXX01000003">
    <property type="protein sequence ID" value="VBB41527.1"/>
    <property type="molecule type" value="Genomic_DNA"/>
</dbReference>
<dbReference type="FunFam" id="3.40.50.300:FF:000134">
    <property type="entry name" value="Iron-enterobactin ABC transporter ATP-binding protein"/>
    <property type="match status" value="1"/>
</dbReference>